<dbReference type="Gene3D" id="3.40.50.720">
    <property type="entry name" value="NAD(P)-binding Rossmann-like Domain"/>
    <property type="match status" value="1"/>
</dbReference>
<evidence type="ECO:0000256" key="1">
    <source>
        <dbReference type="ARBA" id="ARBA00022857"/>
    </source>
</evidence>
<evidence type="ECO:0000313" key="4">
    <source>
        <dbReference type="Proteomes" id="UP000565745"/>
    </source>
</evidence>
<dbReference type="SMART" id="SM00829">
    <property type="entry name" value="PKS_ER"/>
    <property type="match status" value="1"/>
</dbReference>
<evidence type="ECO:0000259" key="2">
    <source>
        <dbReference type="SMART" id="SM00829"/>
    </source>
</evidence>
<dbReference type="GO" id="GO:0003960">
    <property type="term" value="F:quinone reductase (NADPH) activity"/>
    <property type="evidence" value="ECO:0007669"/>
    <property type="project" value="UniProtKB-EC"/>
</dbReference>
<organism evidence="3 4">
    <name type="scientific">Sulfitobacter noctilucicola</name>
    <dbReference type="NCBI Taxonomy" id="1342301"/>
    <lineage>
        <taxon>Bacteria</taxon>
        <taxon>Pseudomonadati</taxon>
        <taxon>Pseudomonadota</taxon>
        <taxon>Alphaproteobacteria</taxon>
        <taxon>Rhodobacterales</taxon>
        <taxon>Roseobacteraceae</taxon>
        <taxon>Sulfitobacter</taxon>
    </lineage>
</organism>
<reference evidence="3 4" key="1">
    <citation type="submission" date="2020-08" db="EMBL/GenBank/DDBJ databases">
        <title>Genomic Encyclopedia of Type Strains, Phase IV (KMG-IV): sequencing the most valuable type-strain genomes for metagenomic binning, comparative biology and taxonomic classification.</title>
        <authorList>
            <person name="Goeker M."/>
        </authorList>
    </citation>
    <scope>NUCLEOTIDE SEQUENCE [LARGE SCALE GENOMIC DNA]</scope>
    <source>
        <strain evidence="3 4">DSM 101015</strain>
    </source>
</reference>
<feature type="domain" description="Enoyl reductase (ER)" evidence="2">
    <location>
        <begin position="12"/>
        <end position="329"/>
    </location>
</feature>
<evidence type="ECO:0000313" key="3">
    <source>
        <dbReference type="EMBL" id="MBB4174960.1"/>
    </source>
</evidence>
<dbReference type="InterPro" id="IPR020843">
    <property type="entry name" value="ER"/>
</dbReference>
<dbReference type="EC" id="1.6.5.5" evidence="3"/>
<dbReference type="InterPro" id="IPR013154">
    <property type="entry name" value="ADH-like_N"/>
</dbReference>
<dbReference type="Pfam" id="PF00107">
    <property type="entry name" value="ADH_zinc_N"/>
    <property type="match status" value="1"/>
</dbReference>
<keyword evidence="4" id="KW-1185">Reference proteome</keyword>
<dbReference type="Proteomes" id="UP000565745">
    <property type="component" value="Unassembled WGS sequence"/>
</dbReference>
<dbReference type="InterPro" id="IPR051603">
    <property type="entry name" value="Zinc-ADH_QOR/CCCR"/>
</dbReference>
<name>A0A7W6M9K2_9RHOB</name>
<keyword evidence="3" id="KW-0560">Oxidoreductase</keyword>
<comment type="caution">
    <text evidence="3">The sequence shown here is derived from an EMBL/GenBank/DDBJ whole genome shotgun (WGS) entry which is preliminary data.</text>
</comment>
<protein>
    <submittedName>
        <fullName evidence="3">NADPH2:quinone reductase</fullName>
        <ecNumber evidence="3">1.6.5.5</ecNumber>
    </submittedName>
</protein>
<dbReference type="SUPFAM" id="SSF50129">
    <property type="entry name" value="GroES-like"/>
    <property type="match status" value="1"/>
</dbReference>
<gene>
    <name evidence="3" type="ORF">GGR93_002748</name>
</gene>
<dbReference type="RefSeq" id="WP_025055939.1">
    <property type="nucleotide sequence ID" value="NZ_JACIFU010000003.1"/>
</dbReference>
<dbReference type="EMBL" id="JACIFU010000003">
    <property type="protein sequence ID" value="MBB4174960.1"/>
    <property type="molecule type" value="Genomic_DNA"/>
</dbReference>
<sequence>MRAATYSRTGPAAEVLSVIDMPDPKPASGEVVVRIHASGINPADVKRRAGWNGMQMAHPLVIPHCDGAGVIVETGEGVSEDRIGERVWLWNAQGGYGEAGRAYGTAAELIALPSEQAVRLSDKLSFEEGACLGVPGLTAWLLVLADGPVDGKTLLIQGAAGAVGHMALQVALHHNADVIAVVSSDTRAQHVGKIARVPTINRHTEDVAAHVHELTSGTGVDRVIEVDLAANLETDIACLAVHGTIASYSCSSDPTPTLPYYKLADLGAVIRFVQGFRLTADQRKAANAMLTELSDAGALRPAIGASFPLTDIAQAHENMHSGAFGQTVLTLAAND</sequence>
<dbReference type="AlphaFoldDB" id="A0A7W6M9K2"/>
<dbReference type="InterPro" id="IPR011032">
    <property type="entry name" value="GroES-like_sf"/>
</dbReference>
<proteinExistence type="predicted"/>
<dbReference type="PANTHER" id="PTHR44154">
    <property type="entry name" value="QUINONE OXIDOREDUCTASE"/>
    <property type="match status" value="1"/>
</dbReference>
<dbReference type="Pfam" id="PF08240">
    <property type="entry name" value="ADH_N"/>
    <property type="match status" value="1"/>
</dbReference>
<accession>A0A7W6M9K2</accession>
<dbReference type="CDD" id="cd08253">
    <property type="entry name" value="zeta_crystallin"/>
    <property type="match status" value="1"/>
</dbReference>
<dbReference type="InterPro" id="IPR013149">
    <property type="entry name" value="ADH-like_C"/>
</dbReference>
<dbReference type="InterPro" id="IPR036291">
    <property type="entry name" value="NAD(P)-bd_dom_sf"/>
</dbReference>
<dbReference type="PANTHER" id="PTHR44154:SF1">
    <property type="entry name" value="QUINONE OXIDOREDUCTASE"/>
    <property type="match status" value="1"/>
</dbReference>
<dbReference type="Gene3D" id="3.90.180.10">
    <property type="entry name" value="Medium-chain alcohol dehydrogenases, catalytic domain"/>
    <property type="match status" value="1"/>
</dbReference>
<dbReference type="OrthoDB" id="7355832at2"/>
<keyword evidence="1" id="KW-0521">NADP</keyword>
<dbReference type="SUPFAM" id="SSF51735">
    <property type="entry name" value="NAD(P)-binding Rossmann-fold domains"/>
    <property type="match status" value="1"/>
</dbReference>